<dbReference type="SMART" id="SM00387">
    <property type="entry name" value="HATPase_c"/>
    <property type="match status" value="1"/>
</dbReference>
<dbReference type="Gene3D" id="1.10.287.130">
    <property type="match status" value="1"/>
</dbReference>
<dbReference type="Pfam" id="PF00512">
    <property type="entry name" value="HisKA"/>
    <property type="match status" value="1"/>
</dbReference>
<dbReference type="Proteomes" id="UP001293718">
    <property type="component" value="Unassembled WGS sequence"/>
</dbReference>
<dbReference type="PROSITE" id="PS50839">
    <property type="entry name" value="CHASE"/>
    <property type="match status" value="1"/>
</dbReference>
<evidence type="ECO:0000259" key="16">
    <source>
        <dbReference type="PROSITE" id="PS50110"/>
    </source>
</evidence>
<dbReference type="SUPFAM" id="SSF55874">
    <property type="entry name" value="ATPase domain of HSP90 chaperone/DNA topoisomerase II/histidine kinase"/>
    <property type="match status" value="1"/>
</dbReference>
<keyword evidence="10" id="KW-0902">Two-component regulatory system</keyword>
<evidence type="ECO:0000256" key="13">
    <source>
        <dbReference type="SAM" id="Coils"/>
    </source>
</evidence>
<dbReference type="InterPro" id="IPR005467">
    <property type="entry name" value="His_kinase_dom"/>
</dbReference>
<dbReference type="SMART" id="SM00388">
    <property type="entry name" value="HisKA"/>
    <property type="match status" value="1"/>
</dbReference>
<evidence type="ECO:0000256" key="4">
    <source>
        <dbReference type="ARBA" id="ARBA00022475"/>
    </source>
</evidence>
<dbReference type="InterPro" id="IPR013656">
    <property type="entry name" value="PAS_4"/>
</dbReference>
<dbReference type="InterPro" id="IPR042240">
    <property type="entry name" value="CHASE_sf"/>
</dbReference>
<dbReference type="PROSITE" id="PS50110">
    <property type="entry name" value="RESPONSE_REGULATORY"/>
    <property type="match status" value="1"/>
</dbReference>
<dbReference type="Gene3D" id="3.30.565.10">
    <property type="entry name" value="Histidine kinase-like ATPase, C-terminal domain"/>
    <property type="match status" value="1"/>
</dbReference>
<evidence type="ECO:0000256" key="2">
    <source>
        <dbReference type="ARBA" id="ARBA00004651"/>
    </source>
</evidence>
<dbReference type="InterPro" id="IPR004358">
    <property type="entry name" value="Sig_transdc_His_kin-like_C"/>
</dbReference>
<dbReference type="Gene3D" id="1.20.120.160">
    <property type="entry name" value="HPT domain"/>
    <property type="match status" value="1"/>
</dbReference>
<comment type="subcellular location">
    <subcellularLocation>
        <location evidence="2">Cell membrane</location>
        <topology evidence="2">Multi-pass membrane protein</topology>
    </subcellularLocation>
</comment>
<evidence type="ECO:0000256" key="6">
    <source>
        <dbReference type="ARBA" id="ARBA00022692"/>
    </source>
</evidence>
<dbReference type="SMART" id="SM00086">
    <property type="entry name" value="PAC"/>
    <property type="match status" value="2"/>
</dbReference>
<dbReference type="Pfam" id="PF00072">
    <property type="entry name" value="Response_reg"/>
    <property type="match status" value="1"/>
</dbReference>
<dbReference type="InterPro" id="IPR001610">
    <property type="entry name" value="PAC"/>
</dbReference>
<dbReference type="Pfam" id="PF08448">
    <property type="entry name" value="PAS_4"/>
    <property type="match status" value="1"/>
</dbReference>
<dbReference type="Pfam" id="PF08447">
    <property type="entry name" value="PAS_3"/>
    <property type="match status" value="1"/>
</dbReference>
<dbReference type="Gene3D" id="3.40.50.2300">
    <property type="match status" value="1"/>
</dbReference>
<reference evidence="19 20" key="1">
    <citation type="submission" date="2023-11" db="EMBL/GenBank/DDBJ databases">
        <title>Draft genome of Azohydromonas lata strain H1 (DSM1123), a polyhydroxyalkanoate producer.</title>
        <authorList>
            <person name="Traversa D."/>
            <person name="D'Addabbo P."/>
            <person name="Pazzani C."/>
            <person name="Manzari C."/>
            <person name="Chiara M."/>
            <person name="Scrascia M."/>
        </authorList>
    </citation>
    <scope>NUCLEOTIDE SEQUENCE [LARGE SCALE GENOMIC DNA]</scope>
    <source>
        <strain evidence="19 20">H1</strain>
    </source>
</reference>
<keyword evidence="11" id="KW-0472">Membrane</keyword>
<evidence type="ECO:0000256" key="9">
    <source>
        <dbReference type="ARBA" id="ARBA00022989"/>
    </source>
</evidence>
<evidence type="ECO:0000259" key="17">
    <source>
        <dbReference type="PROSITE" id="PS50113"/>
    </source>
</evidence>
<evidence type="ECO:0000259" key="15">
    <source>
        <dbReference type="PROSITE" id="PS50109"/>
    </source>
</evidence>
<keyword evidence="6" id="KW-0812">Transmembrane</keyword>
<feature type="domain" description="Response regulatory" evidence="16">
    <location>
        <begin position="880"/>
        <end position="998"/>
    </location>
</feature>
<dbReference type="SUPFAM" id="SSF47384">
    <property type="entry name" value="Homodimeric domain of signal transducing histidine kinase"/>
    <property type="match status" value="1"/>
</dbReference>
<dbReference type="InterPro" id="IPR035965">
    <property type="entry name" value="PAS-like_dom_sf"/>
</dbReference>
<dbReference type="PRINTS" id="PR00344">
    <property type="entry name" value="BCTRLSENSOR"/>
</dbReference>
<organism evidence="19 20">
    <name type="scientific">Azohydromonas lata</name>
    <dbReference type="NCBI Taxonomy" id="45677"/>
    <lineage>
        <taxon>Bacteria</taxon>
        <taxon>Pseudomonadati</taxon>
        <taxon>Pseudomonadota</taxon>
        <taxon>Betaproteobacteria</taxon>
        <taxon>Burkholderiales</taxon>
        <taxon>Sphaerotilaceae</taxon>
        <taxon>Azohydromonas</taxon>
    </lineage>
</organism>
<feature type="region of interest" description="Disordered" evidence="14">
    <location>
        <begin position="1002"/>
        <end position="1036"/>
    </location>
</feature>
<evidence type="ECO:0000313" key="19">
    <source>
        <dbReference type="EMBL" id="MDZ5461073.1"/>
    </source>
</evidence>
<keyword evidence="4" id="KW-1003">Cell membrane</keyword>
<dbReference type="Gene3D" id="2.10.70.100">
    <property type="match status" value="1"/>
</dbReference>
<dbReference type="EC" id="2.7.13.3" evidence="3"/>
<dbReference type="InterPro" id="IPR000700">
    <property type="entry name" value="PAS-assoc_C"/>
</dbReference>
<evidence type="ECO:0000313" key="20">
    <source>
        <dbReference type="Proteomes" id="UP001293718"/>
    </source>
</evidence>
<dbReference type="Gene3D" id="3.30.450.20">
    <property type="entry name" value="PAS domain"/>
    <property type="match status" value="2"/>
</dbReference>
<dbReference type="CDD" id="cd17546">
    <property type="entry name" value="REC_hyHK_CKI1_RcsC-like"/>
    <property type="match status" value="1"/>
</dbReference>
<dbReference type="InterPro" id="IPR036890">
    <property type="entry name" value="HATPase_C_sf"/>
</dbReference>
<dbReference type="NCBIfam" id="TIGR00229">
    <property type="entry name" value="sensory_box"/>
    <property type="match status" value="2"/>
</dbReference>
<dbReference type="InterPro" id="IPR003661">
    <property type="entry name" value="HisK_dim/P_dom"/>
</dbReference>
<accession>A0ABU5IQA9</accession>
<dbReference type="SUPFAM" id="SSF47226">
    <property type="entry name" value="Histidine-containing phosphotransfer domain, HPT domain"/>
    <property type="match status" value="1"/>
</dbReference>
<dbReference type="Gene3D" id="3.30.450.350">
    <property type="entry name" value="CHASE domain"/>
    <property type="match status" value="1"/>
</dbReference>
<keyword evidence="8 19" id="KW-0067">ATP-binding</keyword>
<keyword evidence="9" id="KW-1133">Transmembrane helix</keyword>
<dbReference type="SMART" id="SM00091">
    <property type="entry name" value="PAS"/>
    <property type="match status" value="1"/>
</dbReference>
<dbReference type="Pfam" id="PF02518">
    <property type="entry name" value="HATPase_c"/>
    <property type="match status" value="1"/>
</dbReference>
<keyword evidence="7" id="KW-0547">Nucleotide-binding</keyword>
<dbReference type="InterPro" id="IPR013655">
    <property type="entry name" value="PAS_fold_3"/>
</dbReference>
<evidence type="ECO:0000256" key="1">
    <source>
        <dbReference type="ARBA" id="ARBA00000085"/>
    </source>
</evidence>
<keyword evidence="20" id="KW-1185">Reference proteome</keyword>
<comment type="catalytic activity">
    <reaction evidence="1">
        <text>ATP + protein L-histidine = ADP + protein N-phospho-L-histidine.</text>
        <dbReference type="EC" id="2.7.13.3"/>
    </reaction>
</comment>
<proteinExistence type="predicted"/>
<dbReference type="EMBL" id="JAXOJX010000095">
    <property type="protein sequence ID" value="MDZ5461073.1"/>
    <property type="molecule type" value="Genomic_DNA"/>
</dbReference>
<dbReference type="InterPro" id="IPR011006">
    <property type="entry name" value="CheY-like_superfamily"/>
</dbReference>
<evidence type="ECO:0000256" key="14">
    <source>
        <dbReference type="SAM" id="MobiDB-lite"/>
    </source>
</evidence>
<evidence type="ECO:0000256" key="11">
    <source>
        <dbReference type="ARBA" id="ARBA00023136"/>
    </source>
</evidence>
<dbReference type="SUPFAM" id="SSF52172">
    <property type="entry name" value="CheY-like"/>
    <property type="match status" value="1"/>
</dbReference>
<dbReference type="CDD" id="cd00130">
    <property type="entry name" value="PAS"/>
    <property type="match status" value="2"/>
</dbReference>
<dbReference type="PROSITE" id="PS50109">
    <property type="entry name" value="HIS_KIN"/>
    <property type="match status" value="1"/>
</dbReference>
<dbReference type="PROSITE" id="PS50113">
    <property type="entry name" value="PAC"/>
    <property type="match status" value="1"/>
</dbReference>
<feature type="domain" description="Histidine kinase" evidence="15">
    <location>
        <begin position="627"/>
        <end position="848"/>
    </location>
</feature>
<dbReference type="InterPro" id="IPR001789">
    <property type="entry name" value="Sig_transdc_resp-reg_receiver"/>
</dbReference>
<name>A0ABU5IQA9_9BURK</name>
<dbReference type="PANTHER" id="PTHR45339">
    <property type="entry name" value="HYBRID SIGNAL TRANSDUCTION HISTIDINE KINASE J"/>
    <property type="match status" value="1"/>
</dbReference>
<dbReference type="SMART" id="SM00448">
    <property type="entry name" value="REC"/>
    <property type="match status" value="1"/>
</dbReference>
<dbReference type="CDD" id="cd00082">
    <property type="entry name" value="HisKA"/>
    <property type="match status" value="1"/>
</dbReference>
<dbReference type="InterPro" id="IPR000014">
    <property type="entry name" value="PAS"/>
</dbReference>
<dbReference type="SUPFAM" id="SSF55785">
    <property type="entry name" value="PYP-like sensor domain (PAS domain)"/>
    <property type="match status" value="2"/>
</dbReference>
<feature type="compositionally biased region" description="Pro residues" evidence="14">
    <location>
        <begin position="1009"/>
        <end position="1018"/>
    </location>
</feature>
<feature type="coiled-coil region" evidence="13">
    <location>
        <begin position="36"/>
        <end position="63"/>
    </location>
</feature>
<evidence type="ECO:0000256" key="12">
    <source>
        <dbReference type="PROSITE-ProRule" id="PRU00169"/>
    </source>
</evidence>
<evidence type="ECO:0000256" key="7">
    <source>
        <dbReference type="ARBA" id="ARBA00022741"/>
    </source>
</evidence>
<feature type="domain" description="CHASE" evidence="18">
    <location>
        <begin position="132"/>
        <end position="231"/>
    </location>
</feature>
<evidence type="ECO:0000256" key="5">
    <source>
        <dbReference type="ARBA" id="ARBA00022553"/>
    </source>
</evidence>
<dbReference type="GO" id="GO:0005524">
    <property type="term" value="F:ATP binding"/>
    <property type="evidence" value="ECO:0007669"/>
    <property type="project" value="UniProtKB-KW"/>
</dbReference>
<protein>
    <recommendedName>
        <fullName evidence="3">histidine kinase</fullName>
        <ecNumber evidence="3">2.7.13.3</ecNumber>
    </recommendedName>
</protein>
<feature type="compositionally biased region" description="Low complexity" evidence="14">
    <location>
        <begin position="1019"/>
        <end position="1036"/>
    </location>
</feature>
<dbReference type="InterPro" id="IPR003594">
    <property type="entry name" value="HATPase_dom"/>
</dbReference>
<evidence type="ECO:0000256" key="3">
    <source>
        <dbReference type="ARBA" id="ARBA00012438"/>
    </source>
</evidence>
<evidence type="ECO:0000256" key="8">
    <source>
        <dbReference type="ARBA" id="ARBA00022840"/>
    </source>
</evidence>
<comment type="caution">
    <text evidence="19">The sequence shown here is derived from an EMBL/GenBank/DDBJ whole genome shotgun (WGS) entry which is preliminary data.</text>
</comment>
<evidence type="ECO:0000256" key="10">
    <source>
        <dbReference type="ARBA" id="ARBA00023012"/>
    </source>
</evidence>
<dbReference type="Pfam" id="PF03924">
    <property type="entry name" value="CHASE"/>
    <property type="match status" value="1"/>
</dbReference>
<dbReference type="CDD" id="cd16922">
    <property type="entry name" value="HATPase_EvgS-ArcB-TorS-like"/>
    <property type="match status" value="1"/>
</dbReference>
<dbReference type="SMART" id="SM01079">
    <property type="entry name" value="CHASE"/>
    <property type="match status" value="1"/>
</dbReference>
<dbReference type="InterPro" id="IPR036097">
    <property type="entry name" value="HisK_dim/P_sf"/>
</dbReference>
<keyword evidence="5 12" id="KW-0597">Phosphoprotein</keyword>
<sequence>MLPGPLSLRMRPVLLAALVLGAGLLLTGVAVRQVREDTNARAARQLEREAQALEADVLERFDQARHGLEALRGLYAAYPALDEAAFGACVRAARLLQRVPGVKGFSFVQYVVAAAGREDDAPAGAPAVEAGEGRWVVRFVEPAQGWPADAREDLGRDPVRRQALERAVAQGEVTLSQPLLADAAPRAGYLMLLPLYRGSTDAAAPPRRRAEIAGLLGAHLAVAELLAPVQQRWGRNFELRLFDGPQGDSPLLWRGGNAAAAGEPLFQSGHRLHVGGRELRLDMRATPAFEAAISRADEHWTAAAGSVLSLCMALVVGRLAGGRSRALLLALRLRRERDDTVRQAEHTLRQSEAMLDRAGRVAGVGGWELDLATHDVRWSAQTCRIHGVPVRRDRVAAQEVRRFYPGAAWDRMQQLVHECALHGTPWDEEMLLRRADGSPVWVRSQGEATRDAQGRITGVAGALQDISREHALRYELFRNERFMRLVTDQIPGVVSYWTPALRCTFANQAHVAWLGRTPAQMAGLSLRELLGEERYLTDEPHMRLALQGQPQRLERSRAKADGQVAHYWLHYLPDWDGGQVQGVVVVGVDVTELKDTQRRLEHSNELLRRRGDEAEAATAAKSLFLASMSHEIRTPMNAVLGLLGVLRRAALTPAQDAHAAKAERAARSLLGLLNAVLDLSKIEAGRMELDPQPFQPAPLLQEVAELLSPGLEGKPVDLRVELDEALPAALVGDVLRLRQVLVNLGSNAVKFTAAGDIVLRLALLERRGDAAVVEASVRDSGIGMEPQVLARIFEDFGQAEASTARRYGGTGLGLPISRQLVQLMGGELAVRSTPGQGSVFSFRLSLPVAEAGAVAPVAAGPHDAAAAAPPAAAPRLQGLRVLVVEDNEFNREVALELLRLEGAQVTLAHGGREGVTAVQASPAGFDVVLMDLQMPDMDGFGATAALRALPGGERLPIVAMTANAMDADRAACLAAGMDEHIGKPFELDFVVRVLRRLSGRSAHGAPAEATPPPQPVCAPEPAGSTASADSGAADIAQGFGPDGAPSAWLDARAALQRLDGNAALYLRLLAPAVQQLATLAAECEALLAQGQRPRTVALLHSRRSVAAMVGAAPLEGAMLALEHALAGATASPQEEAGLLARLREAAEGSLGDMQRLLAEWDGGAHKAA</sequence>
<dbReference type="InterPro" id="IPR036641">
    <property type="entry name" value="HPT_dom_sf"/>
</dbReference>
<gene>
    <name evidence="19" type="ORF">SM757_31315</name>
</gene>
<dbReference type="InterPro" id="IPR006189">
    <property type="entry name" value="CHASE_dom"/>
</dbReference>
<evidence type="ECO:0000259" key="18">
    <source>
        <dbReference type="PROSITE" id="PS50839"/>
    </source>
</evidence>
<dbReference type="PANTHER" id="PTHR45339:SF1">
    <property type="entry name" value="HYBRID SIGNAL TRANSDUCTION HISTIDINE KINASE J"/>
    <property type="match status" value="1"/>
</dbReference>
<feature type="modified residue" description="4-aspartylphosphate" evidence="12">
    <location>
        <position position="931"/>
    </location>
</feature>
<dbReference type="RefSeq" id="WP_322468339.1">
    <property type="nucleotide sequence ID" value="NZ_JAXOJX010000095.1"/>
</dbReference>
<keyword evidence="13" id="KW-0175">Coiled coil</keyword>
<feature type="domain" description="PAC" evidence="17">
    <location>
        <begin position="426"/>
        <end position="478"/>
    </location>
</feature>